<keyword evidence="2" id="KW-1185">Reference proteome</keyword>
<reference evidence="1 2" key="1">
    <citation type="submission" date="2018-02" db="EMBL/GenBank/DDBJ databases">
        <title>Genome sequence of the basidiomycete white-rot fungus Phlebia centrifuga.</title>
        <authorList>
            <person name="Granchi Z."/>
            <person name="Peng M."/>
            <person name="de Vries R.P."/>
            <person name="Hilden K."/>
            <person name="Makela M.R."/>
            <person name="Grigoriev I."/>
            <person name="Riley R."/>
        </authorList>
    </citation>
    <scope>NUCLEOTIDE SEQUENCE [LARGE SCALE GENOMIC DNA]</scope>
    <source>
        <strain evidence="1 2">FBCC195</strain>
    </source>
</reference>
<dbReference type="Gene3D" id="3.40.50.300">
    <property type="entry name" value="P-loop containing nucleotide triphosphate hydrolases"/>
    <property type="match status" value="1"/>
</dbReference>
<name>A0A2R6P2H7_9APHY</name>
<dbReference type="AlphaFoldDB" id="A0A2R6P2H7"/>
<dbReference type="Proteomes" id="UP000186601">
    <property type="component" value="Unassembled WGS sequence"/>
</dbReference>
<dbReference type="InterPro" id="IPR027417">
    <property type="entry name" value="P-loop_NTPase"/>
</dbReference>
<dbReference type="EMBL" id="MLYV02000534">
    <property type="protein sequence ID" value="PSR84412.1"/>
    <property type="molecule type" value="Genomic_DNA"/>
</dbReference>
<dbReference type="OrthoDB" id="10041966at2759"/>
<protein>
    <submittedName>
        <fullName evidence="1">Uncharacterized protein</fullName>
    </submittedName>
</protein>
<accession>A0A2R6P2H7</accession>
<organism evidence="1 2">
    <name type="scientific">Hermanssonia centrifuga</name>
    <dbReference type="NCBI Taxonomy" id="98765"/>
    <lineage>
        <taxon>Eukaryota</taxon>
        <taxon>Fungi</taxon>
        <taxon>Dikarya</taxon>
        <taxon>Basidiomycota</taxon>
        <taxon>Agaricomycotina</taxon>
        <taxon>Agaricomycetes</taxon>
        <taxon>Polyporales</taxon>
        <taxon>Meruliaceae</taxon>
        <taxon>Hermanssonia</taxon>
    </lineage>
</organism>
<gene>
    <name evidence="1" type="ORF">PHLCEN_2v5449</name>
</gene>
<sequence>MDTTNDASSVKKLRVMLPQELIPIHPEYDVQDWDSAEGAIDWSRMVNALRKVKETGVIPPEHYSHDHLNEQKEVPVEEAQLDRWREVFTRLQREREEAGEKVVWVIVDGFLLYWNKVRVCLSVFRDRVLKGRRRSAEWESV</sequence>
<proteinExistence type="predicted"/>
<evidence type="ECO:0000313" key="2">
    <source>
        <dbReference type="Proteomes" id="UP000186601"/>
    </source>
</evidence>
<comment type="caution">
    <text evidence="1">The sequence shown here is derived from an EMBL/GenBank/DDBJ whole genome shotgun (WGS) entry which is preliminary data.</text>
</comment>
<dbReference type="STRING" id="98765.A0A2R6P2H7"/>
<evidence type="ECO:0000313" key="1">
    <source>
        <dbReference type="EMBL" id="PSR84412.1"/>
    </source>
</evidence>